<dbReference type="InterPro" id="IPR001444">
    <property type="entry name" value="Flag_bb_rod_N"/>
</dbReference>
<evidence type="ECO:0000256" key="2">
    <source>
        <dbReference type="ARBA" id="ARBA00009677"/>
    </source>
</evidence>
<evidence type="ECO:0000313" key="9">
    <source>
        <dbReference type="Proteomes" id="UP001597135"/>
    </source>
</evidence>
<evidence type="ECO:0000256" key="1">
    <source>
        <dbReference type="ARBA" id="ARBA00004117"/>
    </source>
</evidence>
<keyword evidence="8" id="KW-0282">Flagellum</keyword>
<dbReference type="InterPro" id="IPR037925">
    <property type="entry name" value="FlgE/F/G-like"/>
</dbReference>
<name>A0ABW3ZGG9_9RHOB</name>
<sequence>MDSASYIPISLASALQRDLDVTANNIANANTTGFKRERVAFETYMHQENATGEEVSFVVDGGSYLDASAGALEHTGNPLDLAIEGEGWFAYETEDGTRAYGRDGRLVLDGQGNLVTLNGSRILDSGGGAIALDPALATSVAIAEDGTMTGPDGAPIARVGLFEIADLQSYERRGGGMFVAPEIGAAPPVPSPTTRVVQGAVEGSNVQPVTEMTRMIEIQRAYERAMKLMSTADDLRKDAMRRLASPTG</sequence>
<feature type="domain" description="Flagellar hook protein FlgE/F/G-like D1" evidence="7">
    <location>
        <begin position="82"/>
        <end position="149"/>
    </location>
</feature>
<evidence type="ECO:0000313" key="8">
    <source>
        <dbReference type="EMBL" id="MFD1342038.1"/>
    </source>
</evidence>
<dbReference type="RefSeq" id="WP_386802104.1">
    <property type="nucleotide sequence ID" value="NZ_JBHTMU010000008.1"/>
</dbReference>
<dbReference type="NCBIfam" id="TIGR02490">
    <property type="entry name" value="flgF"/>
    <property type="match status" value="1"/>
</dbReference>
<accession>A0ABW3ZGG9</accession>
<organism evidence="8 9">
    <name type="scientific">Litorisediminicola beolgyonensis</name>
    <dbReference type="NCBI Taxonomy" id="1173614"/>
    <lineage>
        <taxon>Bacteria</taxon>
        <taxon>Pseudomonadati</taxon>
        <taxon>Pseudomonadota</taxon>
        <taxon>Alphaproteobacteria</taxon>
        <taxon>Rhodobacterales</taxon>
        <taxon>Paracoccaceae</taxon>
        <taxon>Litorisediminicola</taxon>
    </lineage>
</organism>
<dbReference type="Pfam" id="PF06429">
    <property type="entry name" value="Flg_bbr_C"/>
    <property type="match status" value="1"/>
</dbReference>
<dbReference type="PANTHER" id="PTHR30435">
    <property type="entry name" value="FLAGELLAR PROTEIN"/>
    <property type="match status" value="1"/>
</dbReference>
<protein>
    <recommendedName>
        <fullName evidence="4">Flagellar basal-body rod protein FlgF</fullName>
    </recommendedName>
</protein>
<reference evidence="9" key="1">
    <citation type="journal article" date="2019" name="Int. J. Syst. Evol. Microbiol.">
        <title>The Global Catalogue of Microorganisms (GCM) 10K type strain sequencing project: providing services to taxonomists for standard genome sequencing and annotation.</title>
        <authorList>
            <consortium name="The Broad Institute Genomics Platform"/>
            <consortium name="The Broad Institute Genome Sequencing Center for Infectious Disease"/>
            <person name="Wu L."/>
            <person name="Ma J."/>
        </authorList>
    </citation>
    <scope>NUCLEOTIDE SEQUENCE [LARGE SCALE GENOMIC DNA]</scope>
    <source>
        <strain evidence="9">CCUG 62953</strain>
    </source>
</reference>
<comment type="subunit">
    <text evidence="4">The basal body constitutes a major portion of the flagellar organelle and consists of five rings (E,L,P,S, and M) mounted on a central rod. The rod consists of about 26 subunits of FlgG in the distal portion, and FlgB, FlgC and FlgF are thought to build up the proximal portion of the rod with about 6 subunits each.</text>
</comment>
<dbReference type="Pfam" id="PF00460">
    <property type="entry name" value="Flg_bb_rod"/>
    <property type="match status" value="1"/>
</dbReference>
<dbReference type="InterPro" id="IPR053967">
    <property type="entry name" value="LlgE_F_G-like_D1"/>
</dbReference>
<dbReference type="EMBL" id="JBHTMU010000008">
    <property type="protein sequence ID" value="MFD1342038.1"/>
    <property type="molecule type" value="Genomic_DNA"/>
</dbReference>
<dbReference type="SUPFAM" id="SSF117143">
    <property type="entry name" value="Flagellar hook protein flgE"/>
    <property type="match status" value="1"/>
</dbReference>
<dbReference type="Pfam" id="PF22692">
    <property type="entry name" value="LlgE_F_G_D1"/>
    <property type="match status" value="1"/>
</dbReference>
<dbReference type="InterPro" id="IPR020013">
    <property type="entry name" value="Flagellar_FlgE/F/G"/>
</dbReference>
<dbReference type="Proteomes" id="UP001597135">
    <property type="component" value="Unassembled WGS sequence"/>
</dbReference>
<feature type="domain" description="Flagellar basal body rod protein N-terminal" evidence="5">
    <location>
        <begin position="13"/>
        <end position="35"/>
    </location>
</feature>
<comment type="subcellular location">
    <subcellularLocation>
        <location evidence="1 4">Bacterial flagellum basal body</location>
    </subcellularLocation>
</comment>
<keyword evidence="8" id="KW-0969">Cilium</keyword>
<evidence type="ECO:0000259" key="6">
    <source>
        <dbReference type="Pfam" id="PF06429"/>
    </source>
</evidence>
<gene>
    <name evidence="8" type="primary">flgF</name>
    <name evidence="8" type="ORF">ACFQ4E_06380</name>
</gene>
<dbReference type="InterPro" id="IPR012836">
    <property type="entry name" value="FlgF"/>
</dbReference>
<feature type="domain" description="Flagellar basal-body/hook protein C-terminal" evidence="6">
    <location>
        <begin position="197"/>
        <end position="241"/>
    </location>
</feature>
<evidence type="ECO:0000256" key="4">
    <source>
        <dbReference type="RuleBase" id="RU362116"/>
    </source>
</evidence>
<evidence type="ECO:0000259" key="5">
    <source>
        <dbReference type="Pfam" id="PF00460"/>
    </source>
</evidence>
<dbReference type="InterPro" id="IPR010930">
    <property type="entry name" value="Flg_bb/hook_C_dom"/>
</dbReference>
<proteinExistence type="inferred from homology"/>
<evidence type="ECO:0000256" key="3">
    <source>
        <dbReference type="ARBA" id="ARBA00023143"/>
    </source>
</evidence>
<keyword evidence="3 4" id="KW-0975">Bacterial flagellum</keyword>
<keyword evidence="8" id="KW-0966">Cell projection</keyword>
<comment type="similarity">
    <text evidence="2 4">Belongs to the flagella basal body rod proteins family.</text>
</comment>
<dbReference type="PANTHER" id="PTHR30435:SF19">
    <property type="entry name" value="FLAGELLAR BASAL-BODY ROD PROTEIN FLGG"/>
    <property type="match status" value="1"/>
</dbReference>
<dbReference type="NCBIfam" id="TIGR03506">
    <property type="entry name" value="FlgEFG_subfam"/>
    <property type="match status" value="1"/>
</dbReference>
<comment type="caution">
    <text evidence="8">The sequence shown here is derived from an EMBL/GenBank/DDBJ whole genome shotgun (WGS) entry which is preliminary data.</text>
</comment>
<keyword evidence="9" id="KW-1185">Reference proteome</keyword>
<evidence type="ECO:0000259" key="7">
    <source>
        <dbReference type="Pfam" id="PF22692"/>
    </source>
</evidence>